<dbReference type="EMBL" id="BAAAMN010000067">
    <property type="protein sequence ID" value="GAA2045829.1"/>
    <property type="molecule type" value="Genomic_DNA"/>
</dbReference>
<comment type="caution">
    <text evidence="1">The sequence shown here is derived from an EMBL/GenBank/DDBJ whole genome shotgun (WGS) entry which is preliminary data.</text>
</comment>
<proteinExistence type="predicted"/>
<accession>A0ABN2V445</accession>
<evidence type="ECO:0000313" key="2">
    <source>
        <dbReference type="Proteomes" id="UP001501461"/>
    </source>
</evidence>
<keyword evidence="2" id="KW-1185">Reference proteome</keyword>
<evidence type="ECO:0000313" key="1">
    <source>
        <dbReference type="EMBL" id="GAA2045829.1"/>
    </source>
</evidence>
<organism evidence="1 2">
    <name type="scientific">Yaniella flava</name>
    <dbReference type="NCBI Taxonomy" id="287930"/>
    <lineage>
        <taxon>Bacteria</taxon>
        <taxon>Bacillati</taxon>
        <taxon>Actinomycetota</taxon>
        <taxon>Actinomycetes</taxon>
        <taxon>Micrococcales</taxon>
        <taxon>Micrococcaceae</taxon>
        <taxon>Yaniella</taxon>
    </lineage>
</organism>
<sequence>MGRAQTGFHRAARDLAYAATYKWVAQPIPHRARLVKSGVDALGRRPGRFPVWCTVSHRYAGNLKVKTNLKFLFYATRAYAQNV</sequence>
<reference evidence="1 2" key="1">
    <citation type="journal article" date="2019" name="Int. J. Syst. Evol. Microbiol.">
        <title>The Global Catalogue of Microorganisms (GCM) 10K type strain sequencing project: providing services to taxonomists for standard genome sequencing and annotation.</title>
        <authorList>
            <consortium name="The Broad Institute Genomics Platform"/>
            <consortium name="The Broad Institute Genome Sequencing Center for Infectious Disease"/>
            <person name="Wu L."/>
            <person name="Ma J."/>
        </authorList>
    </citation>
    <scope>NUCLEOTIDE SEQUENCE [LARGE SCALE GENOMIC DNA]</scope>
    <source>
        <strain evidence="1 2">JCM 13595</strain>
    </source>
</reference>
<dbReference type="Proteomes" id="UP001501461">
    <property type="component" value="Unassembled WGS sequence"/>
</dbReference>
<gene>
    <name evidence="1" type="ORF">GCM10009720_28350</name>
</gene>
<name>A0ABN2V445_9MICC</name>
<protein>
    <submittedName>
        <fullName evidence="1">Uncharacterized protein</fullName>
    </submittedName>
</protein>